<gene>
    <name evidence="2" type="ORF">FC46_GL000462</name>
</gene>
<protein>
    <recommendedName>
        <fullName evidence="4">DUF4811 domain-containing protein</fullName>
    </recommendedName>
</protein>
<dbReference type="InterPro" id="IPR032083">
    <property type="entry name" value="DUF4811"/>
</dbReference>
<dbReference type="AlphaFoldDB" id="A0A0R1U9H7"/>
<accession>A0A0R1U9H7</accession>
<feature type="transmembrane region" description="Helical" evidence="1">
    <location>
        <begin position="26"/>
        <end position="44"/>
    </location>
</feature>
<dbReference type="EMBL" id="AZFM01000016">
    <property type="protein sequence ID" value="KRL89965.1"/>
    <property type="molecule type" value="Genomic_DNA"/>
</dbReference>
<keyword evidence="1" id="KW-0472">Membrane</keyword>
<dbReference type="RefSeq" id="WP_057798763.1">
    <property type="nucleotide sequence ID" value="NZ_AZFM01000016.1"/>
</dbReference>
<keyword evidence="1" id="KW-1133">Transmembrane helix</keyword>
<comment type="caution">
    <text evidence="2">The sequence shown here is derived from an EMBL/GenBank/DDBJ whole genome shotgun (WGS) entry which is preliminary data.</text>
</comment>
<evidence type="ECO:0000256" key="1">
    <source>
        <dbReference type="SAM" id="Phobius"/>
    </source>
</evidence>
<evidence type="ECO:0008006" key="4">
    <source>
        <dbReference type="Google" id="ProtNLM"/>
    </source>
</evidence>
<dbReference type="OrthoDB" id="2249491at2"/>
<keyword evidence="1" id="KW-0812">Transmembrane</keyword>
<name>A0A0R1U9H7_9LACO</name>
<dbReference type="Pfam" id="PF16069">
    <property type="entry name" value="DUF4811"/>
    <property type="match status" value="1"/>
</dbReference>
<dbReference type="Proteomes" id="UP000051036">
    <property type="component" value="Unassembled WGS sequence"/>
</dbReference>
<dbReference type="PATRIC" id="fig|1423763.3.peg.466"/>
<dbReference type="STRING" id="1423763.FC46_GL000462"/>
<sequence>MILIILILAVIAFIYFNVIPKKGHRPLALISLIIASLSVAGIVAHDYNHFGMKTETTTVRKNLVSSAAPQFPVLLYQPLGNGTEKIYLYKTNNAAKKPTPIKTDKSHTSVKTATKASVKISTERYVFSNEFDHFLFGWFGHNNELKHREYTFNVPKNWKVLSIKEAKALQKKMAKQAAMMKRMQQQRKAEMNK</sequence>
<evidence type="ECO:0000313" key="2">
    <source>
        <dbReference type="EMBL" id="KRL89965.1"/>
    </source>
</evidence>
<keyword evidence="3" id="KW-1185">Reference proteome</keyword>
<evidence type="ECO:0000313" key="3">
    <source>
        <dbReference type="Proteomes" id="UP000051036"/>
    </source>
</evidence>
<proteinExistence type="predicted"/>
<organism evidence="2 3">
    <name type="scientific">Lactobacillus kalixensis DSM 16043</name>
    <dbReference type="NCBI Taxonomy" id="1423763"/>
    <lineage>
        <taxon>Bacteria</taxon>
        <taxon>Bacillati</taxon>
        <taxon>Bacillota</taxon>
        <taxon>Bacilli</taxon>
        <taxon>Lactobacillales</taxon>
        <taxon>Lactobacillaceae</taxon>
        <taxon>Lactobacillus</taxon>
    </lineage>
</organism>
<reference evidence="2 3" key="1">
    <citation type="journal article" date="2015" name="Genome Announc.">
        <title>Expanding the biotechnology potential of lactobacilli through comparative genomics of 213 strains and associated genera.</title>
        <authorList>
            <person name="Sun Z."/>
            <person name="Harris H.M."/>
            <person name="McCann A."/>
            <person name="Guo C."/>
            <person name="Argimon S."/>
            <person name="Zhang W."/>
            <person name="Yang X."/>
            <person name="Jeffery I.B."/>
            <person name="Cooney J.C."/>
            <person name="Kagawa T.F."/>
            <person name="Liu W."/>
            <person name="Song Y."/>
            <person name="Salvetti E."/>
            <person name="Wrobel A."/>
            <person name="Rasinkangas P."/>
            <person name="Parkhill J."/>
            <person name="Rea M.C."/>
            <person name="O'Sullivan O."/>
            <person name="Ritari J."/>
            <person name="Douillard F.P."/>
            <person name="Paul Ross R."/>
            <person name="Yang R."/>
            <person name="Briner A.E."/>
            <person name="Felis G.E."/>
            <person name="de Vos W.M."/>
            <person name="Barrangou R."/>
            <person name="Klaenhammer T.R."/>
            <person name="Caufield P.W."/>
            <person name="Cui Y."/>
            <person name="Zhang H."/>
            <person name="O'Toole P.W."/>
        </authorList>
    </citation>
    <scope>NUCLEOTIDE SEQUENCE [LARGE SCALE GENOMIC DNA]</scope>
    <source>
        <strain evidence="2 3">DSM 16043</strain>
    </source>
</reference>